<keyword evidence="1" id="KW-1133">Transmembrane helix</keyword>
<organism evidence="2 3">
    <name type="scientific">Gimesia algae</name>
    <dbReference type="NCBI Taxonomy" id="2527971"/>
    <lineage>
        <taxon>Bacteria</taxon>
        <taxon>Pseudomonadati</taxon>
        <taxon>Planctomycetota</taxon>
        <taxon>Planctomycetia</taxon>
        <taxon>Planctomycetales</taxon>
        <taxon>Planctomycetaceae</taxon>
        <taxon>Gimesia</taxon>
    </lineage>
</organism>
<reference evidence="2 3" key="1">
    <citation type="submission" date="2019-02" db="EMBL/GenBank/DDBJ databases">
        <title>Deep-cultivation of Planctomycetes and their phenomic and genomic characterization uncovers novel biology.</title>
        <authorList>
            <person name="Wiegand S."/>
            <person name="Jogler M."/>
            <person name="Boedeker C."/>
            <person name="Pinto D."/>
            <person name="Vollmers J."/>
            <person name="Rivas-Marin E."/>
            <person name="Kohn T."/>
            <person name="Peeters S.H."/>
            <person name="Heuer A."/>
            <person name="Rast P."/>
            <person name="Oberbeckmann S."/>
            <person name="Bunk B."/>
            <person name="Jeske O."/>
            <person name="Meyerdierks A."/>
            <person name="Storesund J.E."/>
            <person name="Kallscheuer N."/>
            <person name="Luecker S."/>
            <person name="Lage O.M."/>
            <person name="Pohl T."/>
            <person name="Merkel B.J."/>
            <person name="Hornburger P."/>
            <person name="Mueller R.-W."/>
            <person name="Bruemmer F."/>
            <person name="Labrenz M."/>
            <person name="Spormann A.M."/>
            <person name="Op den Camp H."/>
            <person name="Overmann J."/>
            <person name="Amann R."/>
            <person name="Jetten M.S.M."/>
            <person name="Mascher T."/>
            <person name="Medema M.H."/>
            <person name="Devos D.P."/>
            <person name="Kaster A.-K."/>
            <person name="Ovreas L."/>
            <person name="Rohde M."/>
            <person name="Galperin M.Y."/>
            <person name="Jogler C."/>
        </authorList>
    </citation>
    <scope>NUCLEOTIDE SEQUENCE [LARGE SCALE GENOMIC DNA]</scope>
    <source>
        <strain evidence="2 3">Pan161</strain>
    </source>
</reference>
<evidence type="ECO:0000313" key="3">
    <source>
        <dbReference type="Proteomes" id="UP000316855"/>
    </source>
</evidence>
<gene>
    <name evidence="2" type="ORF">Pan161_58700</name>
</gene>
<keyword evidence="3" id="KW-1185">Reference proteome</keyword>
<dbReference type="AlphaFoldDB" id="A0A517VMD5"/>
<dbReference type="KEGG" id="gax:Pan161_58700"/>
<evidence type="ECO:0000313" key="2">
    <source>
        <dbReference type="EMBL" id="QDT94177.1"/>
    </source>
</evidence>
<sequence>MTKEEADRITAVEVQLAALTAEIREQSKTLFEVVNRHEQALSGNHEYPGIGTRVAILEGFSTRVKSVIAAVFAALLALLINAISGAMGAK</sequence>
<dbReference type="OrthoDB" id="9897073at2"/>
<proteinExistence type="predicted"/>
<keyword evidence="1" id="KW-0812">Transmembrane</keyword>
<keyword evidence="1" id="KW-0472">Membrane</keyword>
<dbReference type="RefSeq" id="WP_145232102.1">
    <property type="nucleotide sequence ID" value="NZ_CP036343.1"/>
</dbReference>
<evidence type="ECO:0000256" key="1">
    <source>
        <dbReference type="SAM" id="Phobius"/>
    </source>
</evidence>
<dbReference type="Proteomes" id="UP000316855">
    <property type="component" value="Chromosome"/>
</dbReference>
<accession>A0A517VMD5</accession>
<name>A0A517VMD5_9PLAN</name>
<protein>
    <submittedName>
        <fullName evidence="2">Uncharacterized protein</fullName>
    </submittedName>
</protein>
<feature type="transmembrane region" description="Helical" evidence="1">
    <location>
        <begin position="67"/>
        <end position="89"/>
    </location>
</feature>
<dbReference type="EMBL" id="CP036343">
    <property type="protein sequence ID" value="QDT94177.1"/>
    <property type="molecule type" value="Genomic_DNA"/>
</dbReference>